<dbReference type="RefSeq" id="WP_117443555.1">
    <property type="nucleotide sequence ID" value="NZ_JAJFEN010000028.1"/>
</dbReference>
<dbReference type="AlphaFoldDB" id="A0A3E2VV10"/>
<protein>
    <submittedName>
        <fullName evidence="2">WYL domain-containing protein</fullName>
    </submittedName>
</protein>
<dbReference type="PROSITE" id="PS52050">
    <property type="entry name" value="WYL"/>
    <property type="match status" value="1"/>
</dbReference>
<accession>A0A3E2VV10</accession>
<evidence type="ECO:0000313" key="2">
    <source>
        <dbReference type="EMBL" id="RGC14609.1"/>
    </source>
</evidence>
<dbReference type="Proteomes" id="UP000260025">
    <property type="component" value="Unassembled WGS sequence"/>
</dbReference>
<dbReference type="InterPro" id="IPR026881">
    <property type="entry name" value="WYL_dom"/>
</dbReference>
<sequence length="314" mass="37416">MNKKMLPVCVLKILEEYSDFSHPLHQRDIIRLLEENYQLVIARKALGNVLHELEELDYDIRYQNGFYLEERQFTKSELHFLIDSILSDGTLTARQMREMMEKLLVKESAHMRRSFTHVHTVSHVSHGENPEFFLSVELIDEAIEQNCKISFDYYSYGLDLKLHKRRERPYIVNPYEMMVSNGHYYLIGNYDAYDNISHYRMDKIRNVVILKEIRKPITQIPECRNGFAYPKHLLEHIYMFAGVSEHVKIKFKNSIIDQIVDWFGNECRIEPVDADVSFLYVKVNRSALKYWLKQYDEFAEEVKEDSDNDGLQRK</sequence>
<evidence type="ECO:0000313" key="3">
    <source>
        <dbReference type="Proteomes" id="UP000260025"/>
    </source>
</evidence>
<feature type="domain" description="WYL" evidence="1">
    <location>
        <begin position="137"/>
        <end position="207"/>
    </location>
</feature>
<dbReference type="OrthoDB" id="9772503at2"/>
<evidence type="ECO:0000259" key="1">
    <source>
        <dbReference type="Pfam" id="PF13280"/>
    </source>
</evidence>
<comment type="caution">
    <text evidence="2">The sequence shown here is derived from an EMBL/GenBank/DDBJ whole genome shotgun (WGS) entry which is preliminary data.</text>
</comment>
<reference evidence="2 3" key="1">
    <citation type="submission" date="2018-08" db="EMBL/GenBank/DDBJ databases">
        <title>A genome reference for cultivated species of the human gut microbiota.</title>
        <authorList>
            <person name="Zou Y."/>
            <person name="Xue W."/>
            <person name="Luo G."/>
        </authorList>
    </citation>
    <scope>NUCLEOTIDE SEQUENCE [LARGE SCALE GENOMIC DNA]</scope>
    <source>
        <strain evidence="2 3">OF01-2LB</strain>
    </source>
</reference>
<proteinExistence type="predicted"/>
<dbReference type="Pfam" id="PF13280">
    <property type="entry name" value="WYL"/>
    <property type="match status" value="1"/>
</dbReference>
<dbReference type="EMBL" id="QVEV01000019">
    <property type="protein sequence ID" value="RGC14609.1"/>
    <property type="molecule type" value="Genomic_DNA"/>
</dbReference>
<name>A0A3E2VV10_CLOIN</name>
<organism evidence="2 3">
    <name type="scientific">Clostridium innocuum</name>
    <dbReference type="NCBI Taxonomy" id="1522"/>
    <lineage>
        <taxon>Bacteria</taxon>
        <taxon>Bacillati</taxon>
        <taxon>Bacillota</taxon>
        <taxon>Clostridia</taxon>
        <taxon>Eubacteriales</taxon>
        <taxon>Clostridiaceae</taxon>
        <taxon>Clostridium</taxon>
    </lineage>
</organism>
<gene>
    <name evidence="2" type="ORF">DXA38_13015</name>
</gene>